<dbReference type="OrthoDB" id="677868at2"/>
<evidence type="ECO:0008006" key="5">
    <source>
        <dbReference type="Google" id="ProtNLM"/>
    </source>
</evidence>
<name>A0A265N8L8_9BACI</name>
<evidence type="ECO:0000256" key="1">
    <source>
        <dbReference type="SAM" id="Coils"/>
    </source>
</evidence>
<feature type="transmembrane region" description="Helical" evidence="2">
    <location>
        <begin position="31"/>
        <end position="48"/>
    </location>
</feature>
<keyword evidence="2" id="KW-1133">Transmembrane helix</keyword>
<feature type="transmembrane region" description="Helical" evidence="2">
    <location>
        <begin position="6"/>
        <end position="22"/>
    </location>
</feature>
<dbReference type="EMBL" id="NPMS01000005">
    <property type="protein sequence ID" value="OZU88380.1"/>
    <property type="molecule type" value="Genomic_DNA"/>
</dbReference>
<feature type="coiled-coil region" evidence="1">
    <location>
        <begin position="87"/>
        <end position="125"/>
    </location>
</feature>
<sequence length="125" mass="14441">MSITLVFFLIVGIFFIIVIESVRRGILETKYSILWIITCIFLGILSLSENLLEFLADFAGIAYAPSLLFLFGLLCTLIMIFDLTRRISSLSNKMIVLTQEYALLKEEHRKELAQMKKETQKKEEE</sequence>
<keyword evidence="1" id="KW-0175">Coiled coil</keyword>
<reference evidence="3 4" key="1">
    <citation type="submission" date="2017-08" db="EMBL/GenBank/DDBJ databases">
        <title>Virgibacillus indicus sp. nov. and Virgibacillus profoundi sp. nov, two moderately halophilic bacteria isolated from marine sediment by using the Microfluidic Streak Plate.</title>
        <authorList>
            <person name="Xu B."/>
            <person name="Hu B."/>
            <person name="Wang J."/>
            <person name="Zhu Y."/>
            <person name="Huang L."/>
            <person name="Du W."/>
            <person name="Huang Y."/>
        </authorList>
    </citation>
    <scope>NUCLEOTIDE SEQUENCE [LARGE SCALE GENOMIC DNA]</scope>
    <source>
        <strain evidence="3 4">IO3-P2-C2</strain>
    </source>
</reference>
<dbReference type="Proteomes" id="UP000216498">
    <property type="component" value="Unassembled WGS sequence"/>
</dbReference>
<keyword evidence="2" id="KW-0472">Membrane</keyword>
<evidence type="ECO:0000313" key="4">
    <source>
        <dbReference type="Proteomes" id="UP000216498"/>
    </source>
</evidence>
<dbReference type="RefSeq" id="WP_094886119.1">
    <property type="nucleotide sequence ID" value="NZ_NPMS01000005.1"/>
</dbReference>
<evidence type="ECO:0000313" key="3">
    <source>
        <dbReference type="EMBL" id="OZU88380.1"/>
    </source>
</evidence>
<dbReference type="InterPro" id="IPR019277">
    <property type="entry name" value="DUF2304"/>
</dbReference>
<protein>
    <recommendedName>
        <fullName evidence="5">DUF2304 domain-containing protein</fullName>
    </recommendedName>
</protein>
<dbReference type="AlphaFoldDB" id="A0A265N8L8"/>
<organism evidence="3 4">
    <name type="scientific">Virgibacillus indicus</name>
    <dbReference type="NCBI Taxonomy" id="2024554"/>
    <lineage>
        <taxon>Bacteria</taxon>
        <taxon>Bacillati</taxon>
        <taxon>Bacillota</taxon>
        <taxon>Bacilli</taxon>
        <taxon>Bacillales</taxon>
        <taxon>Bacillaceae</taxon>
        <taxon>Virgibacillus</taxon>
    </lineage>
</organism>
<gene>
    <name evidence="3" type="ORF">CIL03_12080</name>
</gene>
<accession>A0A265N8L8</accession>
<evidence type="ECO:0000256" key="2">
    <source>
        <dbReference type="SAM" id="Phobius"/>
    </source>
</evidence>
<proteinExistence type="predicted"/>
<keyword evidence="4" id="KW-1185">Reference proteome</keyword>
<comment type="caution">
    <text evidence="3">The sequence shown here is derived from an EMBL/GenBank/DDBJ whole genome shotgun (WGS) entry which is preliminary data.</text>
</comment>
<dbReference type="Pfam" id="PF10066">
    <property type="entry name" value="DUF2304"/>
    <property type="match status" value="1"/>
</dbReference>
<feature type="transmembrane region" description="Helical" evidence="2">
    <location>
        <begin position="60"/>
        <end position="84"/>
    </location>
</feature>
<keyword evidence="2" id="KW-0812">Transmembrane</keyword>